<gene>
    <name evidence="2" type="ORF">GCM10007423_52040</name>
</gene>
<comment type="caution">
    <text evidence="2">The sequence shown here is derived from an EMBL/GenBank/DDBJ whole genome shotgun (WGS) entry which is preliminary data.</text>
</comment>
<dbReference type="Gene3D" id="3.20.20.80">
    <property type="entry name" value="Glycosidases"/>
    <property type="match status" value="1"/>
</dbReference>
<feature type="domain" description="Glycosyl hydrolase family 13 catalytic" evidence="1">
    <location>
        <begin position="11"/>
        <end position="56"/>
    </location>
</feature>
<accession>A0ABQ1Z702</accession>
<dbReference type="Pfam" id="PF00128">
    <property type="entry name" value="Alpha-amylase"/>
    <property type="match status" value="1"/>
</dbReference>
<evidence type="ECO:0000313" key="3">
    <source>
        <dbReference type="Proteomes" id="UP000600214"/>
    </source>
</evidence>
<evidence type="ECO:0000313" key="2">
    <source>
        <dbReference type="EMBL" id="GGH49806.1"/>
    </source>
</evidence>
<name>A0ABQ1Z702_9BACT</name>
<organism evidence="2 3">
    <name type="scientific">Dyadobacter endophyticus</name>
    <dbReference type="NCBI Taxonomy" id="1749036"/>
    <lineage>
        <taxon>Bacteria</taxon>
        <taxon>Pseudomonadati</taxon>
        <taxon>Bacteroidota</taxon>
        <taxon>Cytophagia</taxon>
        <taxon>Cytophagales</taxon>
        <taxon>Spirosomataceae</taxon>
        <taxon>Dyadobacter</taxon>
    </lineage>
</organism>
<dbReference type="InterPro" id="IPR006047">
    <property type="entry name" value="GH13_cat_dom"/>
</dbReference>
<dbReference type="EMBL" id="BMIA01000004">
    <property type="protein sequence ID" value="GGH49806.1"/>
    <property type="molecule type" value="Genomic_DNA"/>
</dbReference>
<keyword evidence="3" id="KW-1185">Reference proteome</keyword>
<reference evidence="3" key="1">
    <citation type="journal article" date="2019" name="Int. J. Syst. Evol. Microbiol.">
        <title>The Global Catalogue of Microorganisms (GCM) 10K type strain sequencing project: providing services to taxonomists for standard genome sequencing and annotation.</title>
        <authorList>
            <consortium name="The Broad Institute Genomics Platform"/>
            <consortium name="The Broad Institute Genome Sequencing Center for Infectious Disease"/>
            <person name="Wu L."/>
            <person name="Ma J."/>
        </authorList>
    </citation>
    <scope>NUCLEOTIDE SEQUENCE [LARGE SCALE GENOMIC DNA]</scope>
    <source>
        <strain evidence="3">CGMCC 1.15288</strain>
    </source>
</reference>
<proteinExistence type="predicted"/>
<dbReference type="RefSeq" id="WP_229223172.1">
    <property type="nucleotide sequence ID" value="NZ_BMIA01000004.1"/>
</dbReference>
<sequence length="73" mass="8477">MLEELWYKNAVIYSLDYLHALGLDTIRLAPFQPTPNRDNDISDFYGVDSRHGSRGDQPDYGFLAYGYPWFRTG</sequence>
<dbReference type="SUPFAM" id="SSF51445">
    <property type="entry name" value="(Trans)glycosidases"/>
    <property type="match status" value="1"/>
</dbReference>
<protein>
    <recommendedName>
        <fullName evidence="1">Glycosyl hydrolase family 13 catalytic domain-containing protein</fullName>
    </recommendedName>
</protein>
<dbReference type="Proteomes" id="UP000600214">
    <property type="component" value="Unassembled WGS sequence"/>
</dbReference>
<dbReference type="InterPro" id="IPR017853">
    <property type="entry name" value="GH"/>
</dbReference>
<evidence type="ECO:0000259" key="1">
    <source>
        <dbReference type="Pfam" id="PF00128"/>
    </source>
</evidence>